<sequence>MNSKMELKIHPKIIVGLQGIISGGISVEDFSAVTKLNVMDSETILDEFIKNNIGTKQDNLYYFEDGDKLKIAVALLQNGFPIDEISVALDWKDFEGLTAAILASKDFAVIKNMILTKPRMEIDVIGIRLGIAILIDCKHWKRYSISSLTTVVKKQIKRTKHYITKTQGAFAVPVIVTLYRDKVDFIQNVPIVPIFQFSSFIDEFYGNLDQMKTIETN</sequence>
<reference evidence="1 2" key="1">
    <citation type="journal article" date="2019" name="Environ. Microbiol.">
        <title>Genomics insights into ecotype formation of ammonia-oxidizing archaea in the deep ocean.</title>
        <authorList>
            <person name="Wang Y."/>
            <person name="Huang J.M."/>
            <person name="Cui G.J."/>
            <person name="Nunoura T."/>
            <person name="Takaki Y."/>
            <person name="Li W.L."/>
            <person name="Li J."/>
            <person name="Gao Z.M."/>
            <person name="Takai K."/>
            <person name="Zhang A.Q."/>
            <person name="Stepanauskas R."/>
        </authorList>
    </citation>
    <scope>NUCLEOTIDE SEQUENCE [LARGE SCALE GENOMIC DNA]</scope>
    <source>
        <strain evidence="1 2">C4</strain>
    </source>
</reference>
<evidence type="ECO:0000313" key="2">
    <source>
        <dbReference type="Proteomes" id="UP000568446"/>
    </source>
</evidence>
<proteinExistence type="predicted"/>
<comment type="caution">
    <text evidence="1">The sequence shown here is derived from an EMBL/GenBank/DDBJ whole genome shotgun (WGS) entry which is preliminary data.</text>
</comment>
<protein>
    <recommendedName>
        <fullName evidence="3">Restriction endonuclease</fullName>
    </recommendedName>
</protein>
<dbReference type="InterPro" id="IPR011335">
    <property type="entry name" value="Restrct_endonuc-II-like"/>
</dbReference>
<organism evidence="1 2">
    <name type="scientific">Marine Group I thaumarchaeote</name>
    <dbReference type="NCBI Taxonomy" id="2511932"/>
    <lineage>
        <taxon>Archaea</taxon>
        <taxon>Nitrososphaerota</taxon>
        <taxon>Marine Group I</taxon>
    </lineage>
</organism>
<dbReference type="EMBL" id="JACATK010000012">
    <property type="protein sequence ID" value="NWJ29906.1"/>
    <property type="molecule type" value="Genomic_DNA"/>
</dbReference>
<evidence type="ECO:0000313" key="1">
    <source>
        <dbReference type="EMBL" id="NWJ29906.1"/>
    </source>
</evidence>
<dbReference type="SUPFAM" id="SSF52980">
    <property type="entry name" value="Restriction endonuclease-like"/>
    <property type="match status" value="1"/>
</dbReference>
<dbReference type="AlphaFoldDB" id="A0A7K4ML29"/>
<name>A0A7K4ML29_9ARCH</name>
<evidence type="ECO:0008006" key="3">
    <source>
        <dbReference type="Google" id="ProtNLM"/>
    </source>
</evidence>
<accession>A0A7K4ML29</accession>
<gene>
    <name evidence="1" type="ORF">HX850_03205</name>
</gene>
<dbReference type="Proteomes" id="UP000568446">
    <property type="component" value="Unassembled WGS sequence"/>
</dbReference>